<evidence type="ECO:0000313" key="1">
    <source>
        <dbReference type="EMBL" id="KIM58806.1"/>
    </source>
</evidence>
<dbReference type="HOGENOM" id="CLU_2374055_0_0_1"/>
<dbReference type="Proteomes" id="UP000053989">
    <property type="component" value="Unassembled WGS sequence"/>
</dbReference>
<dbReference type="SUPFAM" id="SSF50104">
    <property type="entry name" value="Translation proteins SH3-like domain"/>
    <property type="match status" value="1"/>
</dbReference>
<sequence>MLISVDVDAQLATIEFDNHEYEVPISSLWRIFAAGDHVKVLLGNHREFTGYVIVAHDCELVLQDGKSDNVTLSNGVRILECSLFCILTCEIGDCP</sequence>
<organism evidence="1 2">
    <name type="scientific">Scleroderma citrinum Foug A</name>
    <dbReference type="NCBI Taxonomy" id="1036808"/>
    <lineage>
        <taxon>Eukaryota</taxon>
        <taxon>Fungi</taxon>
        <taxon>Dikarya</taxon>
        <taxon>Basidiomycota</taxon>
        <taxon>Agaricomycotina</taxon>
        <taxon>Agaricomycetes</taxon>
        <taxon>Agaricomycetidae</taxon>
        <taxon>Boletales</taxon>
        <taxon>Sclerodermatineae</taxon>
        <taxon>Sclerodermataceae</taxon>
        <taxon>Scleroderma</taxon>
    </lineage>
</organism>
<name>A0A0C3DS34_9AGAM</name>
<reference evidence="2" key="2">
    <citation type="submission" date="2015-01" db="EMBL/GenBank/DDBJ databases">
        <title>Evolutionary Origins and Diversification of the Mycorrhizal Mutualists.</title>
        <authorList>
            <consortium name="DOE Joint Genome Institute"/>
            <consortium name="Mycorrhizal Genomics Consortium"/>
            <person name="Kohler A."/>
            <person name="Kuo A."/>
            <person name="Nagy L.G."/>
            <person name="Floudas D."/>
            <person name="Copeland A."/>
            <person name="Barry K.W."/>
            <person name="Cichocki N."/>
            <person name="Veneault-Fourrey C."/>
            <person name="LaButti K."/>
            <person name="Lindquist E.A."/>
            <person name="Lipzen A."/>
            <person name="Lundell T."/>
            <person name="Morin E."/>
            <person name="Murat C."/>
            <person name="Riley R."/>
            <person name="Ohm R."/>
            <person name="Sun H."/>
            <person name="Tunlid A."/>
            <person name="Henrissat B."/>
            <person name="Grigoriev I.V."/>
            <person name="Hibbett D.S."/>
            <person name="Martin F."/>
        </authorList>
    </citation>
    <scope>NUCLEOTIDE SEQUENCE [LARGE SCALE GENOMIC DNA]</scope>
    <source>
        <strain evidence="2">Foug A</strain>
    </source>
</reference>
<gene>
    <name evidence="1" type="ORF">SCLCIDRAFT_127474</name>
</gene>
<protein>
    <recommendedName>
        <fullName evidence="3">KOW domain-containing protein</fullName>
    </recommendedName>
</protein>
<dbReference type="AlphaFoldDB" id="A0A0C3DS34"/>
<evidence type="ECO:0000313" key="2">
    <source>
        <dbReference type="Proteomes" id="UP000053989"/>
    </source>
</evidence>
<accession>A0A0C3DS34</accession>
<dbReference type="OrthoDB" id="28901at2759"/>
<reference evidence="1 2" key="1">
    <citation type="submission" date="2014-04" db="EMBL/GenBank/DDBJ databases">
        <authorList>
            <consortium name="DOE Joint Genome Institute"/>
            <person name="Kuo A."/>
            <person name="Kohler A."/>
            <person name="Nagy L.G."/>
            <person name="Floudas D."/>
            <person name="Copeland A."/>
            <person name="Barry K.W."/>
            <person name="Cichocki N."/>
            <person name="Veneault-Fourrey C."/>
            <person name="LaButti K."/>
            <person name="Lindquist E.A."/>
            <person name="Lipzen A."/>
            <person name="Lundell T."/>
            <person name="Morin E."/>
            <person name="Murat C."/>
            <person name="Sun H."/>
            <person name="Tunlid A."/>
            <person name="Henrissat B."/>
            <person name="Grigoriev I.V."/>
            <person name="Hibbett D.S."/>
            <person name="Martin F."/>
            <person name="Nordberg H.P."/>
            <person name="Cantor M.N."/>
            <person name="Hua S.X."/>
        </authorList>
    </citation>
    <scope>NUCLEOTIDE SEQUENCE [LARGE SCALE GENOMIC DNA]</scope>
    <source>
        <strain evidence="1 2">Foug A</strain>
    </source>
</reference>
<evidence type="ECO:0008006" key="3">
    <source>
        <dbReference type="Google" id="ProtNLM"/>
    </source>
</evidence>
<dbReference type="InParanoid" id="A0A0C3DS34"/>
<keyword evidence="2" id="KW-1185">Reference proteome</keyword>
<dbReference type="EMBL" id="KN822081">
    <property type="protein sequence ID" value="KIM58806.1"/>
    <property type="molecule type" value="Genomic_DNA"/>
</dbReference>
<dbReference type="InterPro" id="IPR008991">
    <property type="entry name" value="Translation_prot_SH3-like_sf"/>
</dbReference>
<proteinExistence type="predicted"/>